<gene>
    <name evidence="4" type="ORF">PBY51_016502</name>
</gene>
<dbReference type="AlphaFoldDB" id="A0AAN8ASD2"/>
<sequence>MIDKERKRGSSRKTDHMMSDCDKEDEESSSVRSKDTPPFFSPTPLQTKSESSVCSGLYVKSDWSKDSPPYFSDEPQKETQEDQLSYCSLSQDLLRDPVSPRCENWGQGDKPEWSQCAERSQTQHGLQTAKDSGLQEVLYQHKINLRKRSVRNCRKAVLAECWLTRTHYELVVSALKSNPSYLRKLDLRGSRLQDSGVELLSAGLESPHCRLQSLSLANSALTEISCASLVSVLKSNFYLRELDLSRNDLKDSGVKLLSAGVNSLEALRLSDCSLTEISCASLNSALKSNPSHLKEMDLSRNNLQDSGMKLLADGLEGSDCRLEALRLNDCKLGESCCSSLATVLNAKPSHLRELDLSYNSLQDSGVKLLSAGLESPNCRLETLRLICCLLTDGSCPPLASALKSNHSFLKELDLRGNNLQDSGVKLLSVGLESLNCRLESLSLKDCRITESPHCRLATLRFK</sequence>
<keyword evidence="5" id="KW-1185">Reference proteome</keyword>
<feature type="region of interest" description="Disordered" evidence="3">
    <location>
        <begin position="1"/>
        <end position="81"/>
    </location>
</feature>
<dbReference type="EMBL" id="JAUZQC010000010">
    <property type="protein sequence ID" value="KAK5865328.1"/>
    <property type="molecule type" value="Genomic_DNA"/>
</dbReference>
<dbReference type="InterPro" id="IPR032675">
    <property type="entry name" value="LRR_dom_sf"/>
</dbReference>
<name>A0AAN8ASD2_ELEMC</name>
<accession>A0AAN8ASD2</accession>
<evidence type="ECO:0000313" key="5">
    <source>
        <dbReference type="Proteomes" id="UP001346869"/>
    </source>
</evidence>
<reference evidence="4 5" key="1">
    <citation type="journal article" date="2023" name="Genes (Basel)">
        <title>Chromosome-Level Genome Assembly and Circadian Gene Repertoire of the Patagonia Blennie Eleginops maclovinus-The Closest Ancestral Proxy of Antarctic Cryonotothenioids.</title>
        <authorList>
            <person name="Cheng C.C."/>
            <person name="Rivera-Colon A.G."/>
            <person name="Minhas B.F."/>
            <person name="Wilson L."/>
            <person name="Rayamajhi N."/>
            <person name="Vargas-Chacoff L."/>
            <person name="Catchen J.M."/>
        </authorList>
    </citation>
    <scope>NUCLEOTIDE SEQUENCE [LARGE SCALE GENOMIC DNA]</scope>
    <source>
        <strain evidence="4">JMC-PN-2008</strain>
    </source>
</reference>
<dbReference type="PANTHER" id="PTHR24106">
    <property type="entry name" value="NACHT, LRR AND CARD DOMAINS-CONTAINING"/>
    <property type="match status" value="1"/>
</dbReference>
<evidence type="ECO:0000256" key="2">
    <source>
        <dbReference type="ARBA" id="ARBA00022737"/>
    </source>
</evidence>
<proteinExistence type="predicted"/>
<dbReference type="Proteomes" id="UP001346869">
    <property type="component" value="Unassembled WGS sequence"/>
</dbReference>
<reference evidence="4 5" key="2">
    <citation type="journal article" date="2023" name="Mol. Biol. Evol.">
        <title>Genomics of Secondarily Temperate Adaptation in the Only Non-Antarctic Icefish.</title>
        <authorList>
            <person name="Rivera-Colon A.G."/>
            <person name="Rayamajhi N."/>
            <person name="Minhas B.F."/>
            <person name="Madrigal G."/>
            <person name="Bilyk K.T."/>
            <person name="Yoon V."/>
            <person name="Hune M."/>
            <person name="Gregory S."/>
            <person name="Cheng C.H.C."/>
            <person name="Catchen J.M."/>
        </authorList>
    </citation>
    <scope>NUCLEOTIDE SEQUENCE [LARGE SCALE GENOMIC DNA]</scope>
    <source>
        <strain evidence="4">JMC-PN-2008</strain>
    </source>
</reference>
<dbReference type="Gene3D" id="3.80.10.10">
    <property type="entry name" value="Ribonuclease Inhibitor"/>
    <property type="match status" value="2"/>
</dbReference>
<organism evidence="4 5">
    <name type="scientific">Eleginops maclovinus</name>
    <name type="common">Patagonian blennie</name>
    <name type="synonym">Eleginus maclovinus</name>
    <dbReference type="NCBI Taxonomy" id="56733"/>
    <lineage>
        <taxon>Eukaryota</taxon>
        <taxon>Metazoa</taxon>
        <taxon>Chordata</taxon>
        <taxon>Craniata</taxon>
        <taxon>Vertebrata</taxon>
        <taxon>Euteleostomi</taxon>
        <taxon>Actinopterygii</taxon>
        <taxon>Neopterygii</taxon>
        <taxon>Teleostei</taxon>
        <taxon>Neoteleostei</taxon>
        <taxon>Acanthomorphata</taxon>
        <taxon>Eupercaria</taxon>
        <taxon>Perciformes</taxon>
        <taxon>Notothenioidei</taxon>
        <taxon>Eleginopidae</taxon>
        <taxon>Eleginops</taxon>
    </lineage>
</organism>
<feature type="compositionally biased region" description="Basic and acidic residues" evidence="3">
    <location>
        <begin position="1"/>
        <end position="21"/>
    </location>
</feature>
<dbReference type="InterPro" id="IPR051261">
    <property type="entry name" value="NLR"/>
</dbReference>
<feature type="compositionally biased region" description="Polar residues" evidence="3">
    <location>
        <begin position="43"/>
        <end position="54"/>
    </location>
</feature>
<dbReference type="SUPFAM" id="SSF52047">
    <property type="entry name" value="RNI-like"/>
    <property type="match status" value="1"/>
</dbReference>
<evidence type="ECO:0000256" key="3">
    <source>
        <dbReference type="SAM" id="MobiDB-lite"/>
    </source>
</evidence>
<evidence type="ECO:0000313" key="4">
    <source>
        <dbReference type="EMBL" id="KAK5865328.1"/>
    </source>
</evidence>
<protein>
    <submittedName>
        <fullName evidence="4">Uncharacterized protein</fullName>
    </submittedName>
</protein>
<evidence type="ECO:0000256" key="1">
    <source>
        <dbReference type="ARBA" id="ARBA00022614"/>
    </source>
</evidence>
<dbReference type="SMART" id="SM00368">
    <property type="entry name" value="LRR_RI"/>
    <property type="match status" value="9"/>
</dbReference>
<keyword evidence="2" id="KW-0677">Repeat</keyword>
<keyword evidence="1" id="KW-0433">Leucine-rich repeat</keyword>
<dbReference type="Pfam" id="PF13516">
    <property type="entry name" value="LRR_6"/>
    <property type="match status" value="5"/>
</dbReference>
<dbReference type="InterPro" id="IPR001611">
    <property type="entry name" value="Leu-rich_rpt"/>
</dbReference>
<comment type="caution">
    <text evidence="4">The sequence shown here is derived from an EMBL/GenBank/DDBJ whole genome shotgun (WGS) entry which is preliminary data.</text>
</comment>